<dbReference type="Proteomes" id="UP000427636">
    <property type="component" value="Chromosome"/>
</dbReference>
<name>A0ABX6FM21_9BACL</name>
<protein>
    <recommendedName>
        <fullName evidence="3">Lipoprotein</fullName>
    </recommendedName>
</protein>
<reference evidence="1 2" key="1">
    <citation type="submission" date="2019-11" db="EMBL/GenBank/DDBJ databases">
        <title>FDA dAtabase for Regulatory Grade micrObial Sequences (FDA-ARGOS): Supporting development and validation of Infectious Disease Dx tests.</title>
        <authorList>
            <person name="Turner S."/>
            <person name="Byrd R."/>
            <person name="Tallon L."/>
            <person name="Sadzewicz L."/>
            <person name="Vavikolanu K."/>
            <person name="Mehta A."/>
            <person name="Aluvathingal J."/>
            <person name="Nadendla S."/>
            <person name="Myers T."/>
            <person name="Yan Y."/>
            <person name="Sichtig H."/>
        </authorList>
    </citation>
    <scope>NUCLEOTIDE SEQUENCE [LARGE SCALE GENOMIC DNA]</scope>
    <source>
        <strain evidence="1 2">FDAARGOS_742</strain>
    </source>
</reference>
<dbReference type="EMBL" id="CP046313">
    <property type="protein sequence ID" value="QGS07327.1"/>
    <property type="molecule type" value="Genomic_DNA"/>
</dbReference>
<keyword evidence="2" id="KW-1185">Reference proteome</keyword>
<evidence type="ECO:0008006" key="3">
    <source>
        <dbReference type="Google" id="ProtNLM"/>
    </source>
</evidence>
<accession>A0ABX6FM21</accession>
<dbReference type="PROSITE" id="PS51257">
    <property type="entry name" value="PROKAR_LIPOPROTEIN"/>
    <property type="match status" value="1"/>
</dbReference>
<organism evidence="1 2">
    <name type="scientific">Gemella sanguinis</name>
    <dbReference type="NCBI Taxonomy" id="84135"/>
    <lineage>
        <taxon>Bacteria</taxon>
        <taxon>Bacillati</taxon>
        <taxon>Bacillota</taxon>
        <taxon>Bacilli</taxon>
        <taxon>Bacillales</taxon>
        <taxon>Gemellaceae</taxon>
        <taxon>Gemella</taxon>
    </lineage>
</organism>
<dbReference type="RefSeq" id="WP_006364062.1">
    <property type="nucleotide sequence ID" value="NZ_CP046313.1"/>
</dbReference>
<evidence type="ECO:0000313" key="1">
    <source>
        <dbReference type="EMBL" id="QGS07327.1"/>
    </source>
</evidence>
<evidence type="ECO:0000313" key="2">
    <source>
        <dbReference type="Proteomes" id="UP000427636"/>
    </source>
</evidence>
<proteinExistence type="predicted"/>
<dbReference type="GeneID" id="84802229"/>
<sequence>MKAKKYIIMVVAFVISLIILTSCEQRQSKDYHLFEQRQSKDYRLAEEFKSLGLKGDLKVIDTTKEIEGYYGTRVKLNYTEKFSDGYVLNENTQADIREPSGEHGADLYFDLSSKIEPLLNVKEKELFDIAKRNEFNFLLNVYKKRPGYKLEEDKIKKDIAKRINELFNGEVMSENSCKFEARLRDEVCAAVISQAVKNRNNGDFEAAGFYNITPENLMKRKGVDVILFFDFNRLKTDASFPYLPEQIDNVKAKLLSLPKGSFLDGVYLIKGNYYDVRKRTDFELICTFVVEDGIGHFEEDKIISEKKI</sequence>
<gene>
    <name evidence="1" type="ORF">FOC50_03025</name>
</gene>